<evidence type="ECO:0000256" key="1">
    <source>
        <dbReference type="SAM" id="SignalP"/>
    </source>
</evidence>
<dbReference type="EMBL" id="JARKIE010000104">
    <property type="protein sequence ID" value="KAJ7683880.1"/>
    <property type="molecule type" value="Genomic_DNA"/>
</dbReference>
<accession>A0AAD7D8M1</accession>
<comment type="caution">
    <text evidence="2">The sequence shown here is derived from an EMBL/GenBank/DDBJ whole genome shotgun (WGS) entry which is preliminary data.</text>
</comment>
<dbReference type="Proteomes" id="UP001221757">
    <property type="component" value="Unassembled WGS sequence"/>
</dbReference>
<dbReference type="AlphaFoldDB" id="A0AAD7D8M1"/>
<evidence type="ECO:0000313" key="3">
    <source>
        <dbReference type="Proteomes" id="UP001221757"/>
    </source>
</evidence>
<sequence>MRLPSCALLLLPGATADPGAGLYPPGLQPLIARANVLLATGQFCEAAKAYSEAIGIILWAHWADCTLPRLGAGHVVCELPPAIFGCGVCRCFGLHSGVERGVSRSPTTARYARPRIYLVCAACPRPEGLLADADVQKLPPARLVLGQRGTSYTTVSAVAAGDFAAVSYPLINPPPTTSPSTSAPTPTSRSGGDFAGARGALGLYAPSSALLHSSSSSGGGAAGRAAVDRDPCAARGYAQCERAEPAGRVRAGGGGLGTWRARWGYEVCFYSLPFGRMCTSIMAVRLLRLDSGEAAHRERGAVGTVAVPVCGTIEGGDAKRWRERPRCHPREGDLSLVVGGRTRVVVAG</sequence>
<keyword evidence="3" id="KW-1185">Reference proteome</keyword>
<proteinExistence type="predicted"/>
<reference evidence="2" key="1">
    <citation type="submission" date="2023-03" db="EMBL/GenBank/DDBJ databases">
        <title>Massive genome expansion in bonnet fungi (Mycena s.s.) driven by repeated elements and novel gene families across ecological guilds.</title>
        <authorList>
            <consortium name="Lawrence Berkeley National Laboratory"/>
            <person name="Harder C.B."/>
            <person name="Miyauchi S."/>
            <person name="Viragh M."/>
            <person name="Kuo A."/>
            <person name="Thoen E."/>
            <person name="Andreopoulos B."/>
            <person name="Lu D."/>
            <person name="Skrede I."/>
            <person name="Drula E."/>
            <person name="Henrissat B."/>
            <person name="Morin E."/>
            <person name="Kohler A."/>
            <person name="Barry K."/>
            <person name="LaButti K."/>
            <person name="Morin E."/>
            <person name="Salamov A."/>
            <person name="Lipzen A."/>
            <person name="Mereny Z."/>
            <person name="Hegedus B."/>
            <person name="Baldrian P."/>
            <person name="Stursova M."/>
            <person name="Weitz H."/>
            <person name="Taylor A."/>
            <person name="Grigoriev I.V."/>
            <person name="Nagy L.G."/>
            <person name="Martin F."/>
            <person name="Kauserud H."/>
        </authorList>
    </citation>
    <scope>NUCLEOTIDE SEQUENCE</scope>
    <source>
        <strain evidence="2">CBHHK067</strain>
    </source>
</reference>
<evidence type="ECO:0000313" key="2">
    <source>
        <dbReference type="EMBL" id="KAJ7683880.1"/>
    </source>
</evidence>
<name>A0AAD7D8M1_MYCRO</name>
<organism evidence="2 3">
    <name type="scientific">Mycena rosella</name>
    <name type="common">Pink bonnet</name>
    <name type="synonym">Agaricus rosellus</name>
    <dbReference type="NCBI Taxonomy" id="1033263"/>
    <lineage>
        <taxon>Eukaryota</taxon>
        <taxon>Fungi</taxon>
        <taxon>Dikarya</taxon>
        <taxon>Basidiomycota</taxon>
        <taxon>Agaricomycotina</taxon>
        <taxon>Agaricomycetes</taxon>
        <taxon>Agaricomycetidae</taxon>
        <taxon>Agaricales</taxon>
        <taxon>Marasmiineae</taxon>
        <taxon>Mycenaceae</taxon>
        <taxon>Mycena</taxon>
    </lineage>
</organism>
<keyword evidence="1" id="KW-0732">Signal</keyword>
<gene>
    <name evidence="2" type="ORF">B0H17DRAFT_1181495</name>
</gene>
<protein>
    <submittedName>
        <fullName evidence="2">Uncharacterized protein</fullName>
    </submittedName>
</protein>
<feature type="signal peptide" evidence="1">
    <location>
        <begin position="1"/>
        <end position="16"/>
    </location>
</feature>
<feature type="chain" id="PRO_5042015504" evidence="1">
    <location>
        <begin position="17"/>
        <end position="348"/>
    </location>
</feature>